<feature type="transmembrane region" description="Helical" evidence="8">
    <location>
        <begin position="105"/>
        <end position="127"/>
    </location>
</feature>
<dbReference type="GO" id="GO:0015129">
    <property type="term" value="F:lactate transmembrane transporter activity"/>
    <property type="evidence" value="ECO:0007669"/>
    <property type="project" value="UniProtKB-UniRule"/>
</dbReference>
<feature type="transmembrane region" description="Helical" evidence="8">
    <location>
        <begin position="279"/>
        <end position="301"/>
    </location>
</feature>
<feature type="transmembrane region" description="Helical" evidence="8">
    <location>
        <begin position="328"/>
        <end position="347"/>
    </location>
</feature>
<evidence type="ECO:0000256" key="8">
    <source>
        <dbReference type="RuleBase" id="RU365092"/>
    </source>
</evidence>
<evidence type="ECO:0000256" key="1">
    <source>
        <dbReference type="ARBA" id="ARBA00004651"/>
    </source>
</evidence>
<feature type="transmembrane region" description="Helical" evidence="8">
    <location>
        <begin position="407"/>
        <end position="434"/>
    </location>
</feature>
<keyword evidence="10" id="KW-1185">Reference proteome</keyword>
<dbReference type="RefSeq" id="WP_161261885.1">
    <property type="nucleotide sequence ID" value="NZ_JAFBDC010000013.1"/>
</dbReference>
<feature type="transmembrane region" description="Helical" evidence="8">
    <location>
        <begin position="5"/>
        <end position="21"/>
    </location>
</feature>
<feature type="transmembrane region" description="Helical" evidence="8">
    <location>
        <begin position="368"/>
        <end position="387"/>
    </location>
</feature>
<keyword evidence="4 8" id="KW-1003">Cell membrane</keyword>
<comment type="function">
    <text evidence="8">Uptake of L-lactate across the membrane. Can also transport D-lactate and glycolate.</text>
</comment>
<feature type="transmembrane region" description="Helical" evidence="8">
    <location>
        <begin position="57"/>
        <end position="79"/>
    </location>
</feature>
<keyword evidence="5 8" id="KW-0812">Transmembrane</keyword>
<evidence type="ECO:0000256" key="6">
    <source>
        <dbReference type="ARBA" id="ARBA00022989"/>
    </source>
</evidence>
<name>A0A845LFD3_HELGE</name>
<dbReference type="GO" id="GO:0015295">
    <property type="term" value="F:solute:proton symporter activity"/>
    <property type="evidence" value="ECO:0007669"/>
    <property type="project" value="TreeGrafter"/>
</dbReference>
<evidence type="ECO:0000256" key="3">
    <source>
        <dbReference type="ARBA" id="ARBA00022448"/>
    </source>
</evidence>
<reference evidence="9 10" key="1">
    <citation type="submission" date="2020-01" db="EMBL/GenBank/DDBJ databases">
        <title>Whole genome sequence of Heliobacterium gestii DSM 11169.</title>
        <authorList>
            <person name="Kyndt J.A."/>
            <person name="Meyer T.E."/>
        </authorList>
    </citation>
    <scope>NUCLEOTIDE SEQUENCE [LARGE SCALE GENOMIC DNA]</scope>
    <source>
        <strain evidence="9 10">DSM 11169</strain>
    </source>
</reference>
<dbReference type="Pfam" id="PF02652">
    <property type="entry name" value="Lactate_perm"/>
    <property type="match status" value="1"/>
</dbReference>
<dbReference type="PANTHER" id="PTHR30003">
    <property type="entry name" value="L-LACTATE PERMEASE"/>
    <property type="match status" value="1"/>
</dbReference>
<dbReference type="PANTHER" id="PTHR30003:SF2">
    <property type="entry name" value="L-LACTATE PERMEASE"/>
    <property type="match status" value="1"/>
</dbReference>
<comment type="similarity">
    <text evidence="2 8">Belongs to the lactate permease family.</text>
</comment>
<evidence type="ECO:0000313" key="10">
    <source>
        <dbReference type="Proteomes" id="UP000471031"/>
    </source>
</evidence>
<comment type="caution">
    <text evidence="9">The sequence shown here is derived from an EMBL/GenBank/DDBJ whole genome shotgun (WGS) entry which is preliminary data.</text>
</comment>
<feature type="transmembrane region" description="Helical" evidence="8">
    <location>
        <begin position="208"/>
        <end position="229"/>
    </location>
</feature>
<evidence type="ECO:0000256" key="2">
    <source>
        <dbReference type="ARBA" id="ARBA00010100"/>
    </source>
</evidence>
<keyword evidence="3 8" id="KW-0813">Transport</keyword>
<evidence type="ECO:0000256" key="5">
    <source>
        <dbReference type="ARBA" id="ARBA00022692"/>
    </source>
</evidence>
<dbReference type="InterPro" id="IPR003804">
    <property type="entry name" value="Lactate_perm"/>
</dbReference>
<feature type="transmembrane region" description="Helical" evidence="8">
    <location>
        <begin position="504"/>
        <end position="522"/>
    </location>
</feature>
<evidence type="ECO:0000256" key="4">
    <source>
        <dbReference type="ARBA" id="ARBA00022475"/>
    </source>
</evidence>
<keyword evidence="7 8" id="KW-0472">Membrane</keyword>
<comment type="subcellular location">
    <subcellularLocation>
        <location evidence="1 8">Cell membrane</location>
        <topology evidence="1 8">Multi-pass membrane protein</topology>
    </subcellularLocation>
</comment>
<feature type="transmembrane region" description="Helical" evidence="8">
    <location>
        <begin position="176"/>
        <end position="199"/>
    </location>
</feature>
<sequence length="523" mass="56127">MTLSIIPTLLPILVIVLMIVWKRIPVHISGMVGWVLTILVSLLFLNTSFEACLRSSLSGFVLSLPVSLIMLTSILQMSYMEQTGALRRIVVFLKTLAPGNKPVQIMLLNIGAGTAMVSIGATPTSILPPLLVALGYSPFVSVAMATLGFDALCTYALIATPLVVYSDLSGASLIQAAQIFALYLPPISTLLGFGMLWLVGGWSLMKEGFIPCIITGLTTSGIAIAISYIPFFAPAIVLTGIISGLGTIVVMLLYLKLIGQPIHDRSLLTPEDLKVERQLSLPAAMSPWLILTFFLVVTNFYPPIFDLLFNQWSMPIEAIPGKPIKTRALWNAYTWALISTVAAMIWLRPSREILRKTRERWLHRAIKPAISAFVFYAIAYVMNNSGLQNVDGVWKIVDPETNNMISILAGASAAAFGVLYPSVSAFLGLFGGFVSSSQGSGIAMFTKYNLLTSEALKVDGLIVNAAASICSGLANAIAPAKVQGSAATIDALGIEYAVIRKSSIIIVGITAVISTMALVYAYL</sequence>
<keyword evidence="6 8" id="KW-1133">Transmembrane helix</keyword>
<proteinExistence type="inferred from homology"/>
<feature type="transmembrane region" description="Helical" evidence="8">
    <location>
        <begin position="139"/>
        <end position="164"/>
    </location>
</feature>
<dbReference type="EMBL" id="WXEX01000007">
    <property type="protein sequence ID" value="MZP43319.1"/>
    <property type="molecule type" value="Genomic_DNA"/>
</dbReference>
<dbReference type="AlphaFoldDB" id="A0A845LFD3"/>
<dbReference type="Proteomes" id="UP000471031">
    <property type="component" value="Unassembled WGS sequence"/>
</dbReference>
<protein>
    <recommendedName>
        <fullName evidence="8">L-lactate permease</fullName>
    </recommendedName>
</protein>
<gene>
    <name evidence="9" type="ORF">GTO89_09735</name>
</gene>
<organism evidence="9 10">
    <name type="scientific">Heliomicrobium gestii</name>
    <name type="common">Heliobacterium gestii</name>
    <dbReference type="NCBI Taxonomy" id="2699"/>
    <lineage>
        <taxon>Bacteria</taxon>
        <taxon>Bacillati</taxon>
        <taxon>Bacillota</taxon>
        <taxon>Clostridia</taxon>
        <taxon>Eubacteriales</taxon>
        <taxon>Heliobacteriaceae</taxon>
        <taxon>Heliomicrobium</taxon>
    </lineage>
</organism>
<dbReference type="GO" id="GO:0005886">
    <property type="term" value="C:plasma membrane"/>
    <property type="evidence" value="ECO:0007669"/>
    <property type="project" value="UniProtKB-SubCell"/>
</dbReference>
<feature type="transmembrane region" description="Helical" evidence="8">
    <location>
        <begin position="27"/>
        <end position="45"/>
    </location>
</feature>
<evidence type="ECO:0000256" key="7">
    <source>
        <dbReference type="ARBA" id="ARBA00023136"/>
    </source>
</evidence>
<dbReference type="OrthoDB" id="9761056at2"/>
<feature type="transmembrane region" description="Helical" evidence="8">
    <location>
        <begin position="235"/>
        <end position="258"/>
    </location>
</feature>
<accession>A0A845LFD3</accession>
<evidence type="ECO:0000313" key="9">
    <source>
        <dbReference type="EMBL" id="MZP43319.1"/>
    </source>
</evidence>